<keyword evidence="2" id="KW-1185">Reference proteome</keyword>
<dbReference type="Proteomes" id="UP000193866">
    <property type="component" value="Unassembled WGS sequence"/>
</dbReference>
<organism evidence="1 2">
    <name type="scientific">Mycolicibacter longobardus</name>
    <dbReference type="NCBI Taxonomy" id="1108812"/>
    <lineage>
        <taxon>Bacteria</taxon>
        <taxon>Bacillati</taxon>
        <taxon>Actinomycetota</taxon>
        <taxon>Actinomycetes</taxon>
        <taxon>Mycobacteriales</taxon>
        <taxon>Mycobacteriaceae</taxon>
        <taxon>Mycolicibacter</taxon>
    </lineage>
</organism>
<gene>
    <name evidence="1" type="ORF">AWC16_11570</name>
</gene>
<dbReference type="STRING" id="1108812.AWC16_11570"/>
<accession>A0A1X1YJQ3</accession>
<name>A0A1X1YJQ3_9MYCO</name>
<dbReference type="EMBL" id="LQPG01000018">
    <property type="protein sequence ID" value="ORW11318.1"/>
    <property type="molecule type" value="Genomic_DNA"/>
</dbReference>
<evidence type="ECO:0000313" key="1">
    <source>
        <dbReference type="EMBL" id="ORW11318.1"/>
    </source>
</evidence>
<proteinExistence type="predicted"/>
<sequence>MWVLDEITVRPGKGPAFLADYLEHYVPLVRRCGLTLAHRLVEPAMWLDDEPNRMLFLWSAPDPETIWRAKHTLRQDPEVLAWWQVQAPPMIECRRRATLAEAGALGVFADV</sequence>
<dbReference type="AlphaFoldDB" id="A0A1X1YJQ3"/>
<evidence type="ECO:0008006" key="3">
    <source>
        <dbReference type="Google" id="ProtNLM"/>
    </source>
</evidence>
<dbReference type="OrthoDB" id="4638417at2"/>
<reference evidence="1 2" key="1">
    <citation type="submission" date="2016-01" db="EMBL/GenBank/DDBJ databases">
        <title>The new phylogeny of the genus Mycobacterium.</title>
        <authorList>
            <person name="Tarcisio F."/>
            <person name="Conor M."/>
            <person name="Antonella G."/>
            <person name="Elisabetta G."/>
            <person name="Giulia F.S."/>
            <person name="Sara T."/>
            <person name="Anna F."/>
            <person name="Clotilde B."/>
            <person name="Roberto B."/>
            <person name="Veronica D.S."/>
            <person name="Fabio R."/>
            <person name="Monica P."/>
            <person name="Olivier J."/>
            <person name="Enrico T."/>
            <person name="Nicola S."/>
        </authorList>
    </citation>
    <scope>NUCLEOTIDE SEQUENCE [LARGE SCALE GENOMIC DNA]</scope>
    <source>
        <strain evidence="1 2">DSM 45394</strain>
    </source>
</reference>
<dbReference type="InterPro" id="IPR011008">
    <property type="entry name" value="Dimeric_a/b-barrel"/>
</dbReference>
<comment type="caution">
    <text evidence="1">The sequence shown here is derived from an EMBL/GenBank/DDBJ whole genome shotgun (WGS) entry which is preliminary data.</text>
</comment>
<dbReference type="Gene3D" id="3.30.70.100">
    <property type="match status" value="1"/>
</dbReference>
<protein>
    <recommendedName>
        <fullName evidence="3">NIPSNAP domain-containing protein</fullName>
    </recommendedName>
</protein>
<evidence type="ECO:0000313" key="2">
    <source>
        <dbReference type="Proteomes" id="UP000193866"/>
    </source>
</evidence>
<dbReference type="SUPFAM" id="SSF54909">
    <property type="entry name" value="Dimeric alpha+beta barrel"/>
    <property type="match status" value="1"/>
</dbReference>